<protein>
    <submittedName>
        <fullName evidence="1">DUF1501 domain-containing protein</fullName>
    </submittedName>
</protein>
<evidence type="ECO:0000313" key="1">
    <source>
        <dbReference type="EMBL" id="GAA1553581.1"/>
    </source>
</evidence>
<gene>
    <name evidence="1" type="ORF">GCM10009741_67600</name>
</gene>
<accession>A0ABN2C6G0</accession>
<organism evidence="1 2">
    <name type="scientific">Kribbella lupini</name>
    <dbReference type="NCBI Taxonomy" id="291602"/>
    <lineage>
        <taxon>Bacteria</taxon>
        <taxon>Bacillati</taxon>
        <taxon>Actinomycetota</taxon>
        <taxon>Actinomycetes</taxon>
        <taxon>Propionibacteriales</taxon>
        <taxon>Kribbellaceae</taxon>
        <taxon>Kribbella</taxon>
    </lineage>
</organism>
<sequence length="457" mass="47726">MNRPDSDVLSSLHPDCPDWQQLGPTPADAAVRAQAAAVSAEVDERREKWSHGFTRRRLLAGGLGVGVAAVAEQLVTTRISWAAPGAASTGTLVVIFLRGGMDGLSVLVPADDPQLLKARPGIAVRGASLIQFDRDFGLHPAMAPLTALITSGRLAAVPAVSTPDLTRSHFQAQDCLERGGAARSSVQSGWLDRVIAQLGPGTTFRGLGIGARMTRSLLGPTNPVMLTSLKDFSVKGIDGVAPQTLKALETLYTGLDHPLGVQGLAALQASAKAQSYQQAIQTEPKDRGYPEGEFGSSLATLAQLIKNKAGVRVAAVDLGGWDMHTDIGTVDGGDLTRSLKTVAEGLAAFTAELGPELDNTTIVTMSEFGRRVEQNGNSGADHGHGGVALVLGGRVKGGVHGRWEGLEPKVLDQGDVPGTNDYRDVLSDVVMGRLGLSSAQAAKVFPGWKPKPLGIMA</sequence>
<dbReference type="InterPro" id="IPR010869">
    <property type="entry name" value="DUF1501"/>
</dbReference>
<name>A0ABN2C6G0_9ACTN</name>
<dbReference type="EMBL" id="BAAANC010000004">
    <property type="protein sequence ID" value="GAA1553581.1"/>
    <property type="molecule type" value="Genomic_DNA"/>
</dbReference>
<dbReference type="Proteomes" id="UP001500363">
    <property type="component" value="Unassembled WGS sequence"/>
</dbReference>
<dbReference type="PANTHER" id="PTHR43737">
    <property type="entry name" value="BLL7424 PROTEIN"/>
    <property type="match status" value="1"/>
</dbReference>
<evidence type="ECO:0000313" key="2">
    <source>
        <dbReference type="Proteomes" id="UP001500363"/>
    </source>
</evidence>
<proteinExistence type="predicted"/>
<dbReference type="Pfam" id="PF07394">
    <property type="entry name" value="DUF1501"/>
    <property type="match status" value="1"/>
</dbReference>
<dbReference type="PANTHER" id="PTHR43737:SF1">
    <property type="entry name" value="DUF1501 DOMAIN-CONTAINING PROTEIN"/>
    <property type="match status" value="1"/>
</dbReference>
<dbReference type="RefSeq" id="WP_344181557.1">
    <property type="nucleotide sequence ID" value="NZ_BAAANC010000004.1"/>
</dbReference>
<comment type="caution">
    <text evidence="1">The sequence shown here is derived from an EMBL/GenBank/DDBJ whole genome shotgun (WGS) entry which is preliminary data.</text>
</comment>
<keyword evidence="2" id="KW-1185">Reference proteome</keyword>
<reference evidence="1 2" key="1">
    <citation type="journal article" date="2019" name="Int. J. Syst. Evol. Microbiol.">
        <title>The Global Catalogue of Microorganisms (GCM) 10K type strain sequencing project: providing services to taxonomists for standard genome sequencing and annotation.</title>
        <authorList>
            <consortium name="The Broad Institute Genomics Platform"/>
            <consortium name="The Broad Institute Genome Sequencing Center for Infectious Disease"/>
            <person name="Wu L."/>
            <person name="Ma J."/>
        </authorList>
    </citation>
    <scope>NUCLEOTIDE SEQUENCE [LARGE SCALE GENOMIC DNA]</scope>
    <source>
        <strain evidence="1 2">JCM 14303</strain>
    </source>
</reference>